<evidence type="ECO:0000313" key="7">
    <source>
        <dbReference type="EMBL" id="GFK92450.1"/>
    </source>
</evidence>
<keyword evidence="5 6" id="KW-0520">NAD</keyword>
<comment type="subcellular location">
    <subcellularLocation>
        <location evidence="5 6">Cell membrane</location>
        <topology evidence="5 6">Multi-pass membrane protein</topology>
    </subcellularLocation>
    <subcellularLocation>
        <location evidence="1">Membrane</location>
        <topology evidence="1">Multi-pass membrane protein</topology>
    </subcellularLocation>
</comment>
<dbReference type="HAMAP" id="MF_01350">
    <property type="entry name" value="NDH1_NuoH"/>
    <property type="match status" value="1"/>
</dbReference>
<evidence type="ECO:0000256" key="2">
    <source>
        <dbReference type="ARBA" id="ARBA00022692"/>
    </source>
</evidence>
<evidence type="ECO:0000256" key="4">
    <source>
        <dbReference type="ARBA" id="ARBA00023136"/>
    </source>
</evidence>
<reference evidence="7 8" key="1">
    <citation type="submission" date="2020-04" db="EMBL/GenBank/DDBJ databases">
        <authorList>
            <consortium name="Desulfovibrio sp. FSS-1 genome sequencing consortium"/>
            <person name="Shimoshige H."/>
            <person name="Kobayashi H."/>
            <person name="Maekawa T."/>
        </authorList>
    </citation>
    <scope>NUCLEOTIDE SEQUENCE [LARGE SCALE GENOMIC DNA]</scope>
    <source>
        <strain evidence="7 8">SIID29052-01</strain>
    </source>
</reference>
<gene>
    <name evidence="7" type="primary">nuoH_1</name>
    <name evidence="5" type="synonym">nuoH</name>
    <name evidence="7" type="ORF">NNJEOMEG_00275</name>
</gene>
<keyword evidence="7" id="KW-0560">Oxidoreductase</keyword>
<dbReference type="PROSITE" id="PS00668">
    <property type="entry name" value="COMPLEX1_ND1_2"/>
    <property type="match status" value="1"/>
</dbReference>
<dbReference type="Proteomes" id="UP000494245">
    <property type="component" value="Unassembled WGS sequence"/>
</dbReference>
<dbReference type="GO" id="GO:0009060">
    <property type="term" value="P:aerobic respiration"/>
    <property type="evidence" value="ECO:0007669"/>
    <property type="project" value="TreeGrafter"/>
</dbReference>
<dbReference type="NCBIfam" id="NF004741">
    <property type="entry name" value="PRK06076.1-2"/>
    <property type="match status" value="1"/>
</dbReference>
<comment type="function">
    <text evidence="5">NDH-1 shuttles electrons from NADH, via FMN and iron-sulfur (Fe-S) centers, to quinones in the respiratory chain. The immediate electron acceptor for the enzyme in this species is believed to be ubiquinone. Couples the redox reaction to proton translocation (for every two electrons transferred, four hydrogen ions are translocated across the cytoplasmic membrane), and thus conserves the redox energy in a proton gradient. This subunit may bind ubiquinone.</text>
</comment>
<comment type="catalytic activity">
    <reaction evidence="5">
        <text>a quinone + NADH + 5 H(+)(in) = a quinol + NAD(+) + 4 H(+)(out)</text>
        <dbReference type="Rhea" id="RHEA:57888"/>
        <dbReference type="ChEBI" id="CHEBI:15378"/>
        <dbReference type="ChEBI" id="CHEBI:24646"/>
        <dbReference type="ChEBI" id="CHEBI:57540"/>
        <dbReference type="ChEBI" id="CHEBI:57945"/>
        <dbReference type="ChEBI" id="CHEBI:132124"/>
    </reaction>
</comment>
<keyword evidence="5" id="KW-0830">Ubiquinone</keyword>
<dbReference type="InterPro" id="IPR001694">
    <property type="entry name" value="NADH_UbQ_OxRdtase_su1/FPO"/>
</dbReference>
<sequence>MTLVLAGWAVLLAKMVVLLALVLAGAAYLVLVERKLLGRLQQRFGPNRVGPFGLLQPLADGVKALLKEDLVPQGADRFLFLVVPGLLPLAAILAFAVVPFGSDLTFMGQKVPLVLADLDVGLLFALSLSSVGVYALALGGWASNSKYSLLGAVRGIGQMISYELPLGLSLVPIVMLAGTMSLTGIVAAQADLPFIVLQPAAFALFFISALAEIKRVPFDLAEAENELQAGFHMEYSGMRFALFFLGEYVNMIFLGALAAVFFLGGWHGPWLPPMAWMLLKTAVMPVLLIWIRATLPRLRPDQLMRLCWVWLAPLALLNIVATGAIMLLRG</sequence>
<keyword evidence="5" id="KW-1278">Translocase</keyword>
<protein>
    <recommendedName>
        <fullName evidence="5">NADH-quinone oxidoreductase subunit H</fullName>
        <ecNumber evidence="5">7.1.1.-</ecNumber>
    </recommendedName>
    <alternativeName>
        <fullName evidence="5">NADH dehydrogenase I subunit H</fullName>
    </alternativeName>
    <alternativeName>
        <fullName evidence="5">NDH-1 subunit H</fullName>
    </alternativeName>
</protein>
<feature type="transmembrane region" description="Helical" evidence="5">
    <location>
        <begin position="240"/>
        <end position="263"/>
    </location>
</feature>
<reference evidence="7 8" key="2">
    <citation type="submission" date="2020-05" db="EMBL/GenBank/DDBJ databases">
        <title>Draft genome sequence of Desulfovibrio sp. strainFSS-1.</title>
        <authorList>
            <person name="Shimoshige H."/>
            <person name="Kobayashi H."/>
            <person name="Maekawa T."/>
        </authorList>
    </citation>
    <scope>NUCLEOTIDE SEQUENCE [LARGE SCALE GENOMIC DNA]</scope>
    <source>
        <strain evidence="7 8">SIID29052-01</strain>
    </source>
</reference>
<evidence type="ECO:0000313" key="8">
    <source>
        <dbReference type="Proteomes" id="UP000494245"/>
    </source>
</evidence>
<organism evidence="7 8">
    <name type="scientific">Fundidesulfovibrio magnetotacticus</name>
    <dbReference type="NCBI Taxonomy" id="2730080"/>
    <lineage>
        <taxon>Bacteria</taxon>
        <taxon>Pseudomonadati</taxon>
        <taxon>Thermodesulfobacteriota</taxon>
        <taxon>Desulfovibrionia</taxon>
        <taxon>Desulfovibrionales</taxon>
        <taxon>Desulfovibrionaceae</taxon>
        <taxon>Fundidesulfovibrio</taxon>
    </lineage>
</organism>
<name>A0A6V8LN61_9BACT</name>
<dbReference type="RefSeq" id="WP_173080543.1">
    <property type="nucleotide sequence ID" value="NZ_BLTE01000001.1"/>
</dbReference>
<dbReference type="GO" id="GO:0003954">
    <property type="term" value="F:NADH dehydrogenase activity"/>
    <property type="evidence" value="ECO:0007669"/>
    <property type="project" value="TreeGrafter"/>
</dbReference>
<evidence type="ECO:0000256" key="3">
    <source>
        <dbReference type="ARBA" id="ARBA00022989"/>
    </source>
</evidence>
<dbReference type="EMBL" id="BLTE01000001">
    <property type="protein sequence ID" value="GFK92450.1"/>
    <property type="molecule type" value="Genomic_DNA"/>
</dbReference>
<dbReference type="Pfam" id="PF00146">
    <property type="entry name" value="NADHdh"/>
    <property type="match status" value="1"/>
</dbReference>
<keyword evidence="5" id="KW-1003">Cell membrane</keyword>
<feature type="transmembrane region" description="Helical" evidence="5">
    <location>
        <begin position="120"/>
        <end position="143"/>
    </location>
</feature>
<dbReference type="PANTHER" id="PTHR11432:SF3">
    <property type="entry name" value="NADH-UBIQUINONE OXIDOREDUCTASE CHAIN 1"/>
    <property type="match status" value="1"/>
</dbReference>
<evidence type="ECO:0000256" key="5">
    <source>
        <dbReference type="HAMAP-Rule" id="MF_01350"/>
    </source>
</evidence>
<feature type="transmembrane region" description="Helical" evidence="5">
    <location>
        <begin position="164"/>
        <end position="186"/>
    </location>
</feature>
<comment type="subunit">
    <text evidence="5">NDH-1 is composed of 14 different subunits. Subunits NuoA, H, J, K, L, M, N constitute the membrane sector of the complex.</text>
</comment>
<keyword evidence="8" id="KW-1185">Reference proteome</keyword>
<dbReference type="AlphaFoldDB" id="A0A6V8LN61"/>
<dbReference type="PANTHER" id="PTHR11432">
    <property type="entry name" value="NADH DEHYDROGENASE SUBUNIT 1"/>
    <property type="match status" value="1"/>
</dbReference>
<comment type="caution">
    <text evidence="7">The sequence shown here is derived from an EMBL/GenBank/DDBJ whole genome shotgun (WGS) entry which is preliminary data.</text>
</comment>
<keyword evidence="3 5" id="KW-1133">Transmembrane helix</keyword>
<dbReference type="GO" id="GO:0048038">
    <property type="term" value="F:quinone binding"/>
    <property type="evidence" value="ECO:0007669"/>
    <property type="project" value="UniProtKB-KW"/>
</dbReference>
<accession>A0A6V8LN61</accession>
<feature type="transmembrane region" description="Helical" evidence="5">
    <location>
        <begin position="78"/>
        <end position="100"/>
    </location>
</feature>
<proteinExistence type="inferred from homology"/>
<feature type="transmembrane region" description="Helical" evidence="5">
    <location>
        <begin position="6"/>
        <end position="31"/>
    </location>
</feature>
<dbReference type="GO" id="GO:0016655">
    <property type="term" value="F:oxidoreductase activity, acting on NAD(P)H, quinone or similar compound as acceptor"/>
    <property type="evidence" value="ECO:0007669"/>
    <property type="project" value="UniProtKB-UniRule"/>
</dbReference>
<feature type="transmembrane region" description="Helical" evidence="5">
    <location>
        <begin position="307"/>
        <end position="328"/>
    </location>
</feature>
<feature type="transmembrane region" description="Helical" evidence="5">
    <location>
        <begin position="192"/>
        <end position="211"/>
    </location>
</feature>
<evidence type="ECO:0000256" key="1">
    <source>
        <dbReference type="ARBA" id="ARBA00004141"/>
    </source>
</evidence>
<dbReference type="InterPro" id="IPR018086">
    <property type="entry name" value="NADH_UbQ_OxRdtase_su1_CS"/>
</dbReference>
<comment type="similarity">
    <text evidence="5 6">Belongs to the complex I subunit 1 family.</text>
</comment>
<keyword evidence="2 5" id="KW-0812">Transmembrane</keyword>
<keyword evidence="5" id="KW-0874">Quinone</keyword>
<feature type="transmembrane region" description="Helical" evidence="5">
    <location>
        <begin position="275"/>
        <end position="295"/>
    </location>
</feature>
<dbReference type="EC" id="7.1.1.-" evidence="5"/>
<dbReference type="GO" id="GO:0005886">
    <property type="term" value="C:plasma membrane"/>
    <property type="evidence" value="ECO:0007669"/>
    <property type="project" value="UniProtKB-SubCell"/>
</dbReference>
<keyword evidence="4 5" id="KW-0472">Membrane</keyword>
<evidence type="ECO:0000256" key="6">
    <source>
        <dbReference type="RuleBase" id="RU000471"/>
    </source>
</evidence>